<reference evidence="1" key="1">
    <citation type="journal article" date="2012" name="PLoS Genet.">
        <title>Comparative analysis of the genomes of two field isolates of the rice blast fungus Magnaporthe oryzae.</title>
        <authorList>
            <person name="Xue M."/>
            <person name="Yang J."/>
            <person name="Li Z."/>
            <person name="Hu S."/>
            <person name="Yao N."/>
            <person name="Dean R.A."/>
            <person name="Zhao W."/>
            <person name="Shen M."/>
            <person name="Zhang H."/>
            <person name="Li C."/>
            <person name="Liu L."/>
            <person name="Cao L."/>
            <person name="Xu X."/>
            <person name="Xing Y."/>
            <person name="Hsiang T."/>
            <person name="Zhang Z."/>
            <person name="Xu J.R."/>
            <person name="Peng Y.L."/>
        </authorList>
    </citation>
    <scope>NUCLEOTIDE SEQUENCE</scope>
    <source>
        <strain evidence="1">Y34</strain>
    </source>
</reference>
<name>A0AA97NZW9_PYRO3</name>
<organism evidence="1">
    <name type="scientific">Pyricularia oryzae (strain Y34)</name>
    <name type="common">Rice blast fungus</name>
    <name type="synonym">Magnaporthe oryzae</name>
    <dbReference type="NCBI Taxonomy" id="1143189"/>
    <lineage>
        <taxon>Eukaryota</taxon>
        <taxon>Fungi</taxon>
        <taxon>Dikarya</taxon>
        <taxon>Ascomycota</taxon>
        <taxon>Pezizomycotina</taxon>
        <taxon>Sordariomycetes</taxon>
        <taxon>Sordariomycetidae</taxon>
        <taxon>Magnaporthales</taxon>
        <taxon>Pyriculariaceae</taxon>
        <taxon>Pyricularia</taxon>
    </lineage>
</organism>
<evidence type="ECO:0000313" key="1">
    <source>
        <dbReference type="EMBL" id="ELQ39389.1"/>
    </source>
</evidence>
<accession>A0AA97NZW9</accession>
<dbReference type="EMBL" id="JH793830">
    <property type="protein sequence ID" value="ELQ39389.1"/>
    <property type="molecule type" value="Genomic_DNA"/>
</dbReference>
<gene>
    <name evidence="1" type="ORF">OOU_Y34scaffold00500g36</name>
</gene>
<protein>
    <submittedName>
        <fullName evidence="1">Uncharacterized protein</fullName>
    </submittedName>
</protein>
<sequence length="72" mass="8047">MAWKILRHPPPSSLDTLDVWSEDRKEVVMVMCSGKTEEKVTATVDGKNMSSNGDHFINHLEHLCSSTGLVYS</sequence>
<dbReference type="Proteomes" id="UP000011086">
    <property type="component" value="Unassembled WGS sequence"/>
</dbReference>
<proteinExistence type="predicted"/>
<dbReference type="AlphaFoldDB" id="A0AA97NZW9"/>